<sequence>MLNYISLLLISFLVISCSGDIEEQKLLRFSDENKKYEFEIIEKDFNEKDSLNFEKKYYKILDSQYRLINENNLQFSFYNSHNKLSEIKSVYRRGGKTNILIYKYLYDKKQNLKLITYQFNDVDTIQIFKYNEMNQLIQKDYPFRKSLIKYKYDKDKISEITEFENGEISKYSKFSYDDKGNRSIEDWVFNENQRMRTYFKYNSKNKLISKRDTSFTNSGHPNEYVEFLDKYFYNKNDSLIEKRQYGRILSEKKFEYRGKTTYDYKQLR</sequence>
<dbReference type="Proteomes" id="UP000658202">
    <property type="component" value="Unassembled WGS sequence"/>
</dbReference>
<reference evidence="1" key="1">
    <citation type="journal article" date="2014" name="Int. J. Syst. Evol. Microbiol.">
        <title>Complete genome of a new Firmicutes species belonging to the dominant human colonic microbiota ('Ruminococcus bicirculans') reveals two chromosomes and a selective capacity to utilize plant glucans.</title>
        <authorList>
            <consortium name="NISC Comparative Sequencing Program"/>
            <person name="Wegmann U."/>
            <person name="Louis P."/>
            <person name="Goesmann A."/>
            <person name="Henrissat B."/>
            <person name="Duncan S.H."/>
            <person name="Flint H.J."/>
        </authorList>
    </citation>
    <scope>NUCLEOTIDE SEQUENCE</scope>
    <source>
        <strain evidence="1">CCM 8490</strain>
    </source>
</reference>
<keyword evidence="4" id="KW-1185">Reference proteome</keyword>
<gene>
    <name evidence="2" type="ORF">BXY58_1209</name>
    <name evidence="1" type="ORF">GCM10007332_13090</name>
</gene>
<dbReference type="AlphaFoldDB" id="A0A420DC47"/>
<evidence type="ECO:0000313" key="2">
    <source>
        <dbReference type="EMBL" id="RKE89069.1"/>
    </source>
</evidence>
<accession>A0A420DC47</accession>
<proteinExistence type="predicted"/>
<protein>
    <recommendedName>
        <fullName evidence="5">YD repeat-containing protein</fullName>
    </recommendedName>
</protein>
<dbReference type="EMBL" id="BMCW01000002">
    <property type="protein sequence ID" value="GGG52797.1"/>
    <property type="molecule type" value="Genomic_DNA"/>
</dbReference>
<name>A0A420DC47_9FLAO</name>
<dbReference type="RefSeq" id="WP_120212870.1">
    <property type="nucleotide sequence ID" value="NZ_BMCW01000002.1"/>
</dbReference>
<evidence type="ECO:0008006" key="5">
    <source>
        <dbReference type="Google" id="ProtNLM"/>
    </source>
</evidence>
<dbReference type="EMBL" id="RAQH01000002">
    <property type="protein sequence ID" value="RKE89069.1"/>
    <property type="molecule type" value="Genomic_DNA"/>
</dbReference>
<organism evidence="2 3">
    <name type="scientific">Epilithonimonas arachidiradicis</name>
    <dbReference type="NCBI Taxonomy" id="1617282"/>
    <lineage>
        <taxon>Bacteria</taxon>
        <taxon>Pseudomonadati</taxon>
        <taxon>Bacteroidota</taxon>
        <taxon>Flavobacteriia</taxon>
        <taxon>Flavobacteriales</taxon>
        <taxon>Weeksellaceae</taxon>
        <taxon>Chryseobacterium group</taxon>
        <taxon>Epilithonimonas</taxon>
    </lineage>
</organism>
<reference evidence="4" key="3">
    <citation type="journal article" date="2019" name="Int. J. Syst. Evol. Microbiol.">
        <title>The Global Catalogue of Microorganisms (GCM) 10K type strain sequencing project: providing services to taxonomists for standard genome sequencing and annotation.</title>
        <authorList>
            <consortium name="The Broad Institute Genomics Platform"/>
            <consortium name="The Broad Institute Genome Sequencing Center for Infectious Disease"/>
            <person name="Wu L."/>
            <person name="Ma J."/>
        </authorList>
    </citation>
    <scope>NUCLEOTIDE SEQUENCE [LARGE SCALE GENOMIC DNA]</scope>
    <source>
        <strain evidence="4">CCM 8490</strain>
    </source>
</reference>
<dbReference type="Gene3D" id="2.180.10.10">
    <property type="entry name" value="RHS repeat-associated core"/>
    <property type="match status" value="1"/>
</dbReference>
<dbReference type="OrthoDB" id="1333582at2"/>
<evidence type="ECO:0000313" key="3">
    <source>
        <dbReference type="Proteomes" id="UP000285906"/>
    </source>
</evidence>
<comment type="caution">
    <text evidence="2">The sequence shown here is derived from an EMBL/GenBank/DDBJ whole genome shotgun (WGS) entry which is preliminary data.</text>
</comment>
<reference evidence="2 3" key="2">
    <citation type="submission" date="2018-09" db="EMBL/GenBank/DDBJ databases">
        <title>Genomic Encyclopedia of Archaeal and Bacterial Type Strains, Phase II (KMG-II): from individual species to whole genera.</title>
        <authorList>
            <person name="Goeker M."/>
        </authorList>
    </citation>
    <scope>NUCLEOTIDE SEQUENCE [LARGE SCALE GENOMIC DNA]</scope>
    <source>
        <strain evidence="2 3">DSM 27620</strain>
    </source>
</reference>
<dbReference type="Proteomes" id="UP000285906">
    <property type="component" value="Unassembled WGS sequence"/>
</dbReference>
<evidence type="ECO:0000313" key="1">
    <source>
        <dbReference type="EMBL" id="GGG52797.1"/>
    </source>
</evidence>
<reference evidence="1" key="4">
    <citation type="submission" date="2024-05" db="EMBL/GenBank/DDBJ databases">
        <authorList>
            <person name="Sun Q."/>
            <person name="Sedlacek I."/>
        </authorList>
    </citation>
    <scope>NUCLEOTIDE SEQUENCE</scope>
    <source>
        <strain evidence="1">CCM 8490</strain>
    </source>
</reference>
<evidence type="ECO:0000313" key="4">
    <source>
        <dbReference type="Proteomes" id="UP000658202"/>
    </source>
</evidence>